<dbReference type="STRING" id="429701.A0A2G9GY78"/>
<gene>
    <name evidence="1" type="ORF">CDL12_17172</name>
</gene>
<reference evidence="2" key="1">
    <citation type="journal article" date="2018" name="Gigascience">
        <title>Genome assembly of the Pink Ipe (Handroanthus impetiginosus, Bignoniaceae), a highly valued, ecologically keystone Neotropical timber forest tree.</title>
        <authorList>
            <person name="Silva-Junior O.B."/>
            <person name="Grattapaglia D."/>
            <person name="Novaes E."/>
            <person name="Collevatti R.G."/>
        </authorList>
    </citation>
    <scope>NUCLEOTIDE SEQUENCE [LARGE SCALE GENOMIC DNA]</scope>
    <source>
        <strain evidence="2">cv. UFG-1</strain>
    </source>
</reference>
<dbReference type="PANTHER" id="PTHR11697:SF230">
    <property type="entry name" value="ZINC FINGER, MYM DOMAIN CONTAINING 1"/>
    <property type="match status" value="1"/>
</dbReference>
<evidence type="ECO:0000313" key="1">
    <source>
        <dbReference type="EMBL" id="PIN10239.1"/>
    </source>
</evidence>
<sequence>MKEQVAVALLYVNKKGYVIEHFIGIVHNTSAFYIHYFAHQLQLTLVTMAKNLEEMADVISSFDIIFKLHLMWKMFGITNELSQALQRKDEDITNEMKLVRILKDQLQKMRDEKWDSLLIGVFSFCEKINFGIPDINCLFVQGQSREKKFKDTNFHLYRVELFYTVIDM</sequence>
<comment type="caution">
    <text evidence="1">The sequence shown here is derived from an EMBL/GenBank/DDBJ whole genome shotgun (WGS) entry which is preliminary data.</text>
</comment>
<evidence type="ECO:0000313" key="2">
    <source>
        <dbReference type="Proteomes" id="UP000231279"/>
    </source>
</evidence>
<dbReference type="EMBL" id="NKXS01003280">
    <property type="protein sequence ID" value="PIN10239.1"/>
    <property type="molecule type" value="Genomic_DNA"/>
</dbReference>
<dbReference type="InterPro" id="IPR055298">
    <property type="entry name" value="AtLOH3-like"/>
</dbReference>
<keyword evidence="2" id="KW-1185">Reference proteome</keyword>
<dbReference type="Proteomes" id="UP000231279">
    <property type="component" value="Unassembled WGS sequence"/>
</dbReference>
<protein>
    <recommendedName>
        <fullName evidence="3">DUF4371 domain-containing protein</fullName>
    </recommendedName>
</protein>
<proteinExistence type="predicted"/>
<dbReference type="AlphaFoldDB" id="A0A2G9GY78"/>
<organism evidence="1 2">
    <name type="scientific">Handroanthus impetiginosus</name>
    <dbReference type="NCBI Taxonomy" id="429701"/>
    <lineage>
        <taxon>Eukaryota</taxon>
        <taxon>Viridiplantae</taxon>
        <taxon>Streptophyta</taxon>
        <taxon>Embryophyta</taxon>
        <taxon>Tracheophyta</taxon>
        <taxon>Spermatophyta</taxon>
        <taxon>Magnoliopsida</taxon>
        <taxon>eudicotyledons</taxon>
        <taxon>Gunneridae</taxon>
        <taxon>Pentapetalae</taxon>
        <taxon>asterids</taxon>
        <taxon>lamiids</taxon>
        <taxon>Lamiales</taxon>
        <taxon>Bignoniaceae</taxon>
        <taxon>Crescentiina</taxon>
        <taxon>Tabebuia alliance</taxon>
        <taxon>Handroanthus</taxon>
    </lineage>
</organism>
<evidence type="ECO:0008006" key="3">
    <source>
        <dbReference type="Google" id="ProtNLM"/>
    </source>
</evidence>
<accession>A0A2G9GY78</accession>
<name>A0A2G9GY78_9LAMI</name>
<dbReference type="OrthoDB" id="6778351at2759"/>
<dbReference type="PANTHER" id="PTHR11697">
    <property type="entry name" value="GENERAL TRANSCRIPTION FACTOR 2-RELATED ZINC FINGER PROTEIN"/>
    <property type="match status" value="1"/>
</dbReference>